<dbReference type="NCBIfam" id="TIGR00325">
    <property type="entry name" value="lpxC"/>
    <property type="match status" value="1"/>
</dbReference>
<evidence type="ECO:0000313" key="14">
    <source>
        <dbReference type="Proteomes" id="UP000269692"/>
    </source>
</evidence>
<evidence type="ECO:0000256" key="11">
    <source>
        <dbReference type="ARBA" id="ARBA00024535"/>
    </source>
</evidence>
<feature type="binding site" evidence="12">
    <location>
        <position position="240"/>
    </location>
    <ligand>
        <name>Zn(2+)</name>
        <dbReference type="ChEBI" id="CHEBI:29105"/>
    </ligand>
</feature>
<dbReference type="GO" id="GO:0046872">
    <property type="term" value="F:metal ion binding"/>
    <property type="evidence" value="ECO:0007669"/>
    <property type="project" value="UniProtKB-KW"/>
</dbReference>
<comment type="pathway">
    <text evidence="3 12">Glycolipid biosynthesis; lipid IV(A) biosynthesis; lipid IV(A) from (3R)-3-hydroxytetradecanoyl-[acyl-carrier-protein] and UDP-N-acetyl-alpha-D-glucosamine: step 2/6.</text>
</comment>
<dbReference type="InterPro" id="IPR020568">
    <property type="entry name" value="Ribosomal_Su5_D2-typ_SF"/>
</dbReference>
<evidence type="ECO:0000256" key="7">
    <source>
        <dbReference type="ARBA" id="ARBA00022723"/>
    </source>
</evidence>
<keyword evidence="7 12" id="KW-0479">Metal-binding</keyword>
<evidence type="ECO:0000256" key="12">
    <source>
        <dbReference type="HAMAP-Rule" id="MF_00388"/>
    </source>
</evidence>
<feature type="binding site" evidence="12">
    <location>
        <position position="236"/>
    </location>
    <ligand>
        <name>Zn(2+)</name>
        <dbReference type="ChEBI" id="CHEBI:29105"/>
    </ligand>
</feature>
<dbReference type="AlphaFoldDB" id="A0A3L7AJE2"/>
<evidence type="ECO:0000256" key="9">
    <source>
        <dbReference type="ARBA" id="ARBA00022833"/>
    </source>
</evidence>
<keyword evidence="8 12" id="KW-0378">Hydrolase</keyword>
<dbReference type="Proteomes" id="UP000269692">
    <property type="component" value="Unassembled WGS sequence"/>
</dbReference>
<dbReference type="RefSeq" id="WP_121622589.1">
    <property type="nucleotide sequence ID" value="NZ_JACIIW010000002.1"/>
</dbReference>
<dbReference type="GO" id="GO:0009245">
    <property type="term" value="P:lipid A biosynthetic process"/>
    <property type="evidence" value="ECO:0007669"/>
    <property type="project" value="UniProtKB-UniRule"/>
</dbReference>
<evidence type="ECO:0000256" key="8">
    <source>
        <dbReference type="ARBA" id="ARBA00022801"/>
    </source>
</evidence>
<dbReference type="InterPro" id="IPR011334">
    <property type="entry name" value="UDP-acyl_GlcNac_deAcase_C"/>
</dbReference>
<dbReference type="InterPro" id="IPR015870">
    <property type="entry name" value="UDP-acyl_N-AcGlcN_deAcase_N"/>
</dbReference>
<keyword evidence="14" id="KW-1185">Reference proteome</keyword>
<dbReference type="EMBL" id="RCTF01000004">
    <property type="protein sequence ID" value="RLP80085.1"/>
    <property type="molecule type" value="Genomic_DNA"/>
</dbReference>
<gene>
    <name evidence="12" type="primary">lpxC</name>
    <name evidence="13" type="ORF">D9R14_06955</name>
</gene>
<dbReference type="PANTHER" id="PTHR33694">
    <property type="entry name" value="UDP-3-O-ACYL-N-ACETYLGLUCOSAMINE DEACETYLASE 1, MITOCHONDRIAL-RELATED"/>
    <property type="match status" value="1"/>
</dbReference>
<dbReference type="PANTHER" id="PTHR33694:SF1">
    <property type="entry name" value="UDP-3-O-ACYL-N-ACETYLGLUCOSAMINE DEACETYLASE 1, MITOCHONDRIAL-RELATED"/>
    <property type="match status" value="1"/>
</dbReference>
<dbReference type="EC" id="3.5.1.108" evidence="4 12"/>
<keyword evidence="5 12" id="KW-0444">Lipid biosynthesis</keyword>
<comment type="cofactor">
    <cofactor evidence="1 12">
        <name>Zn(2+)</name>
        <dbReference type="ChEBI" id="CHEBI:29105"/>
    </cofactor>
</comment>
<keyword evidence="10 12" id="KW-0443">Lipid metabolism</keyword>
<feature type="binding site" evidence="12">
    <location>
        <position position="78"/>
    </location>
    <ligand>
        <name>Zn(2+)</name>
        <dbReference type="ChEBI" id="CHEBI:29105"/>
    </ligand>
</feature>
<evidence type="ECO:0000256" key="5">
    <source>
        <dbReference type="ARBA" id="ARBA00022516"/>
    </source>
</evidence>
<proteinExistence type="inferred from homology"/>
<name>A0A3L7AJE2_9HYPH</name>
<evidence type="ECO:0000256" key="4">
    <source>
        <dbReference type="ARBA" id="ARBA00012745"/>
    </source>
</evidence>
<dbReference type="Pfam" id="PF03331">
    <property type="entry name" value="LpxC"/>
    <property type="match status" value="1"/>
</dbReference>
<evidence type="ECO:0000256" key="2">
    <source>
        <dbReference type="ARBA" id="ARBA00002923"/>
    </source>
</evidence>
<comment type="function">
    <text evidence="2 12">Catalyzes the hydrolysis of UDP-3-O-myristoyl-N-acetylglucosamine to form UDP-3-O-myristoylglucosamine and acetate, the committed step in lipid A biosynthesis.</text>
</comment>
<protein>
    <recommendedName>
        <fullName evidence="4 12">UDP-3-O-acyl-N-acetylglucosamine deacetylase</fullName>
        <shortName evidence="12">UDP-3-O-acyl-GlcNAc deacetylase</shortName>
        <ecNumber evidence="4 12">3.5.1.108</ecNumber>
    </recommendedName>
    <alternativeName>
        <fullName evidence="12">UDP-3-O-[R-3-hydroxymyristoyl]-N-acetylglucosamine deacetylase</fullName>
    </alternativeName>
</protein>
<dbReference type="HAMAP" id="MF_00388">
    <property type="entry name" value="LpxC"/>
    <property type="match status" value="1"/>
</dbReference>
<keyword evidence="6 12" id="KW-0441">Lipid A biosynthesis</keyword>
<evidence type="ECO:0000256" key="10">
    <source>
        <dbReference type="ARBA" id="ARBA00023098"/>
    </source>
</evidence>
<evidence type="ECO:0000256" key="3">
    <source>
        <dbReference type="ARBA" id="ARBA00005002"/>
    </source>
</evidence>
<dbReference type="GO" id="GO:0016020">
    <property type="term" value="C:membrane"/>
    <property type="evidence" value="ECO:0007669"/>
    <property type="project" value="GOC"/>
</dbReference>
<evidence type="ECO:0000313" key="13">
    <source>
        <dbReference type="EMBL" id="RLP80085.1"/>
    </source>
</evidence>
<dbReference type="UniPathway" id="UPA00359">
    <property type="reaction ID" value="UER00478"/>
</dbReference>
<dbReference type="InterPro" id="IPR004463">
    <property type="entry name" value="UDP-acyl_GlcNac_deAcase"/>
</dbReference>
<keyword evidence="9 12" id="KW-0862">Zinc</keyword>
<dbReference type="Gene3D" id="3.30.1700.10">
    <property type="entry name" value="lpxc deacetylase, domain 2"/>
    <property type="match status" value="1"/>
</dbReference>
<dbReference type="Gene3D" id="3.30.230.20">
    <property type="entry name" value="lpxc deacetylase, domain 1"/>
    <property type="match status" value="1"/>
</dbReference>
<comment type="caution">
    <text evidence="13">The sequence shown here is derived from an EMBL/GenBank/DDBJ whole genome shotgun (WGS) entry which is preliminary data.</text>
</comment>
<organism evidence="13 14">
    <name type="scientific">Xanthobacter tagetidis</name>
    <dbReference type="NCBI Taxonomy" id="60216"/>
    <lineage>
        <taxon>Bacteria</taxon>
        <taxon>Pseudomonadati</taxon>
        <taxon>Pseudomonadota</taxon>
        <taxon>Alphaproteobacteria</taxon>
        <taxon>Hyphomicrobiales</taxon>
        <taxon>Xanthobacteraceae</taxon>
        <taxon>Xanthobacter</taxon>
    </lineage>
</organism>
<evidence type="ECO:0000256" key="6">
    <source>
        <dbReference type="ARBA" id="ARBA00022556"/>
    </source>
</evidence>
<reference evidence="13 14" key="1">
    <citation type="submission" date="2018-10" db="EMBL/GenBank/DDBJ databases">
        <title>Xanthobacter tagetidis genome sequencing and assembly.</title>
        <authorList>
            <person name="Maclea K.S."/>
            <person name="Goen A.E."/>
            <person name="Fatima S.A."/>
        </authorList>
    </citation>
    <scope>NUCLEOTIDE SEQUENCE [LARGE SCALE GENOMIC DNA]</scope>
    <source>
        <strain evidence="13 14">ATCC 700314</strain>
    </source>
</reference>
<feature type="active site" description="Proton donor" evidence="12">
    <location>
        <position position="263"/>
    </location>
</feature>
<dbReference type="SUPFAM" id="SSF54211">
    <property type="entry name" value="Ribosomal protein S5 domain 2-like"/>
    <property type="match status" value="2"/>
</dbReference>
<dbReference type="OrthoDB" id="9802746at2"/>
<accession>A0A3L7AJE2</accession>
<sequence length="311" mass="33105">MQTTLAREITLKGAGVHAGVEATVTLKPASANTGTVFVRSFADQSPRKATVSHKSVQATDLATVLGDRSGALVSTVEHLLSAFAGLGVDNATVEIDGPEVPILDGSAAEFVDAIDDAGVVELRGRRKYLKVLKPVRVENGASFGELLPYDAGFRLEVEIDFSHELIGRQRFAATMNPGVFRRELAPARTFGFLKDVERLRSAGYARGAALENTVCLDEAGVLNPEGLRFDDEFVRHKALDAVGDLALAGLPLLARYRSFRGGHKLNFAVVDALLADRSAFAVVEEAARPVRDTVGVDIGVSAPVPVFAPDV</sequence>
<comment type="similarity">
    <text evidence="12">Belongs to the LpxC family.</text>
</comment>
<evidence type="ECO:0000256" key="1">
    <source>
        <dbReference type="ARBA" id="ARBA00001947"/>
    </source>
</evidence>
<dbReference type="GO" id="GO:0103117">
    <property type="term" value="F:UDP-3-O-acyl-N-acetylglucosamine deacetylase activity"/>
    <property type="evidence" value="ECO:0007669"/>
    <property type="project" value="UniProtKB-UniRule"/>
</dbReference>
<comment type="catalytic activity">
    <reaction evidence="11 12">
        <text>a UDP-3-O-[(3R)-3-hydroxyacyl]-N-acetyl-alpha-D-glucosamine + H2O = a UDP-3-O-[(3R)-3-hydroxyacyl]-alpha-D-glucosamine + acetate</text>
        <dbReference type="Rhea" id="RHEA:67816"/>
        <dbReference type="ChEBI" id="CHEBI:15377"/>
        <dbReference type="ChEBI" id="CHEBI:30089"/>
        <dbReference type="ChEBI" id="CHEBI:137740"/>
        <dbReference type="ChEBI" id="CHEBI:173225"/>
        <dbReference type="EC" id="3.5.1.108"/>
    </reaction>
</comment>